<dbReference type="AlphaFoldDB" id="A0A449AF55"/>
<name>A0A449AF55_9BACT</name>
<dbReference type="Proteomes" id="UP000289952">
    <property type="component" value="Chromosome"/>
</dbReference>
<dbReference type="EMBL" id="LR214972">
    <property type="protein sequence ID" value="VEU63607.1"/>
    <property type="molecule type" value="Genomic_DNA"/>
</dbReference>
<evidence type="ECO:0000313" key="1">
    <source>
        <dbReference type="EMBL" id="VEU63607.1"/>
    </source>
</evidence>
<evidence type="ECO:0000313" key="2">
    <source>
        <dbReference type="Proteomes" id="UP000289952"/>
    </source>
</evidence>
<dbReference type="RefSeq" id="WP_129621818.1">
    <property type="nucleotide sequence ID" value="NZ_LR214972.1"/>
</dbReference>
<organism evidence="1 2">
    <name type="scientific">Mycoplasmopsis bovirhinis</name>
    <dbReference type="NCBI Taxonomy" id="29553"/>
    <lineage>
        <taxon>Bacteria</taxon>
        <taxon>Bacillati</taxon>
        <taxon>Mycoplasmatota</taxon>
        <taxon>Mycoplasmoidales</taxon>
        <taxon>Metamycoplasmataceae</taxon>
        <taxon>Mycoplasmopsis</taxon>
    </lineage>
</organism>
<sequence length="180" mass="21996">MYSHWEYGNISERLNENVDQSVDNWVYAKKNIQNTTYLFKNKNEFINLFLKINPNYYRDANFINKEFKELLDTVDFSQKDIILLNNYITTSMPGRGDRRKLGWDIKNYNYNDSTKTLKLNWDKNYQQNHKYTWIGYNNIWVSDKALGSNYWYRSFFIIVDKTNLSDYKDLKVEMEYEWLK</sequence>
<proteinExistence type="predicted"/>
<keyword evidence="2" id="KW-1185">Reference proteome</keyword>
<accession>A0A449AF55</accession>
<gene>
    <name evidence="1" type="ORF">NCTC10118_00655</name>
</gene>
<reference evidence="1 2" key="1">
    <citation type="submission" date="2019-01" db="EMBL/GenBank/DDBJ databases">
        <authorList>
            <consortium name="Pathogen Informatics"/>
        </authorList>
    </citation>
    <scope>NUCLEOTIDE SEQUENCE [LARGE SCALE GENOMIC DNA]</scope>
    <source>
        <strain evidence="1 2">NCTC10118</strain>
    </source>
</reference>
<protein>
    <submittedName>
        <fullName evidence="1">Uncharacterized protein</fullName>
    </submittedName>
</protein>